<comment type="caution">
    <text evidence="1">The sequence shown here is derived from an EMBL/GenBank/DDBJ whole genome shotgun (WGS) entry which is preliminary data.</text>
</comment>
<evidence type="ECO:0000313" key="1">
    <source>
        <dbReference type="EMBL" id="MCU7376839.1"/>
    </source>
</evidence>
<organism evidence="1 3">
    <name type="scientific">Hominibacterium faecale</name>
    <dbReference type="NCBI Taxonomy" id="2839743"/>
    <lineage>
        <taxon>Bacteria</taxon>
        <taxon>Bacillati</taxon>
        <taxon>Bacillota</taxon>
        <taxon>Clostridia</taxon>
        <taxon>Peptostreptococcales</taxon>
        <taxon>Anaerovoracaceae</taxon>
        <taxon>Hominibacterium</taxon>
    </lineage>
</organism>
<gene>
    <name evidence="1" type="ORF">OBO34_00550</name>
    <name evidence="2" type="ORF">OBO34_13645</name>
</gene>
<evidence type="ECO:0000313" key="3">
    <source>
        <dbReference type="Proteomes" id="UP001065549"/>
    </source>
</evidence>
<protein>
    <submittedName>
        <fullName evidence="1">Uncharacterized protein</fullName>
    </submittedName>
</protein>
<dbReference type="AlphaFoldDB" id="A0A9J6QRB5"/>
<accession>A0A9J6QRB5</accession>
<dbReference type="EMBL" id="JAOSHN010000005">
    <property type="protein sequence ID" value="MCU7379388.1"/>
    <property type="molecule type" value="Genomic_DNA"/>
</dbReference>
<proteinExistence type="predicted"/>
<dbReference type="EMBL" id="JAOSHN010000001">
    <property type="protein sequence ID" value="MCU7376839.1"/>
    <property type="molecule type" value="Genomic_DNA"/>
</dbReference>
<sequence>MMKKIILIAIIVIACGAIIMDILNPLRSSNEEIRENMLALTPIDTSMADVEKTIKEHSWELVWINDEFGYGMGKDGYPSGYYDDFYDEIGKKSICIYMGDYGILFIRYKTVIVYYGFDEESKLVDISVHKETDSM</sequence>
<dbReference type="Proteomes" id="UP001065549">
    <property type="component" value="Unassembled WGS sequence"/>
</dbReference>
<dbReference type="RefSeq" id="WP_253020450.1">
    <property type="nucleotide sequence ID" value="NZ_JAOSHN010000001.1"/>
</dbReference>
<name>A0A9J6QRB5_9FIRM</name>
<reference evidence="1" key="1">
    <citation type="submission" date="2022-09" db="EMBL/GenBank/DDBJ databases">
        <title>Culturomic study of gut microbiota in children with autism spectrum disorder.</title>
        <authorList>
            <person name="Efimov B.A."/>
            <person name="Chaplin A.V."/>
            <person name="Sokolova S.R."/>
            <person name="Pikina A.P."/>
            <person name="Korzhanova M."/>
            <person name="Belova V."/>
            <person name="Korostin D."/>
        </authorList>
    </citation>
    <scope>NUCLEOTIDE SEQUENCE</scope>
    <source>
        <strain evidence="1">ASD5510</strain>
    </source>
</reference>
<dbReference type="PROSITE" id="PS51257">
    <property type="entry name" value="PROKAR_LIPOPROTEIN"/>
    <property type="match status" value="1"/>
</dbReference>
<evidence type="ECO:0000313" key="2">
    <source>
        <dbReference type="EMBL" id="MCU7379388.1"/>
    </source>
</evidence>
<keyword evidence="3" id="KW-1185">Reference proteome</keyword>